<dbReference type="Gene3D" id="3.90.640.10">
    <property type="entry name" value="Actin, Chain A, domain 4"/>
    <property type="match status" value="1"/>
</dbReference>
<dbReference type="PANTHER" id="PTHR19375">
    <property type="entry name" value="HEAT SHOCK PROTEIN 70KDA"/>
    <property type="match status" value="1"/>
</dbReference>
<evidence type="ECO:0000313" key="18">
    <source>
        <dbReference type="Proteomes" id="UP001147733"/>
    </source>
</evidence>
<evidence type="ECO:0000256" key="10">
    <source>
        <dbReference type="ARBA" id="ARBA00023016"/>
    </source>
</evidence>
<comment type="caution">
    <text evidence="17">The sequence shown here is derived from an EMBL/GenBank/DDBJ whole genome shotgun (WGS) entry which is preliminary data.</text>
</comment>
<dbReference type="GeneID" id="81388121"/>
<dbReference type="PROSITE" id="PS01036">
    <property type="entry name" value="HSP70_3"/>
    <property type="match status" value="1"/>
</dbReference>
<dbReference type="OrthoDB" id="2401965at2759"/>
<feature type="chain" id="PRO_5040979972" description="Endoplasmic reticulum chaperone BiP" evidence="16">
    <location>
        <begin position="41"/>
        <end position="673"/>
    </location>
</feature>
<dbReference type="GO" id="GO:0140662">
    <property type="term" value="F:ATP-dependent protein folding chaperone"/>
    <property type="evidence" value="ECO:0007669"/>
    <property type="project" value="InterPro"/>
</dbReference>
<dbReference type="FunFam" id="2.60.34.10:FF:000002">
    <property type="entry name" value="Heat shock 70 kDa"/>
    <property type="match status" value="1"/>
</dbReference>
<dbReference type="PROSITE" id="PS00297">
    <property type="entry name" value="HSP70_1"/>
    <property type="match status" value="1"/>
</dbReference>
<dbReference type="PROSITE" id="PS00329">
    <property type="entry name" value="HSP70_2"/>
    <property type="match status" value="1"/>
</dbReference>
<accession>A0A9W9TFQ3</accession>
<evidence type="ECO:0000256" key="3">
    <source>
        <dbReference type="ARBA" id="ARBA00007381"/>
    </source>
</evidence>
<dbReference type="InterPro" id="IPR013126">
    <property type="entry name" value="Hsp_70_fam"/>
</dbReference>
<dbReference type="FunFam" id="3.90.640.10:FF:000153">
    <property type="entry name" value="Endoplasmic reticulum chaperone BiP"/>
    <property type="match status" value="1"/>
</dbReference>
<dbReference type="InterPro" id="IPR042050">
    <property type="entry name" value="BIP_NBD"/>
</dbReference>
<evidence type="ECO:0000256" key="4">
    <source>
        <dbReference type="ARBA" id="ARBA00012554"/>
    </source>
</evidence>
<dbReference type="FunFam" id="3.30.30.30:FF:000001">
    <property type="entry name" value="heat shock 70 kDa protein-like"/>
    <property type="match status" value="1"/>
</dbReference>
<evidence type="ECO:0000256" key="1">
    <source>
        <dbReference type="ARBA" id="ARBA00002226"/>
    </source>
</evidence>
<feature type="region of interest" description="Disordered" evidence="15">
    <location>
        <begin position="652"/>
        <end position="673"/>
    </location>
</feature>
<comment type="similarity">
    <text evidence="3 14">Belongs to the heat shock protein 70 family.</text>
</comment>
<evidence type="ECO:0000256" key="6">
    <source>
        <dbReference type="ARBA" id="ARBA00022729"/>
    </source>
</evidence>
<dbReference type="FunFam" id="1.20.1270.10:FF:000009">
    <property type="entry name" value="DnaK-type molecular chaperone BiP"/>
    <property type="match status" value="1"/>
</dbReference>
<keyword evidence="8" id="KW-0256">Endoplasmic reticulum</keyword>
<evidence type="ECO:0000256" key="13">
    <source>
        <dbReference type="ARBA" id="ARBA00048056"/>
    </source>
</evidence>
<dbReference type="NCBIfam" id="NF001413">
    <property type="entry name" value="PRK00290.1"/>
    <property type="match status" value="1"/>
</dbReference>
<comment type="catalytic activity">
    <reaction evidence="13">
        <text>ATP + H2O = ADP + phosphate + H(+)</text>
        <dbReference type="Rhea" id="RHEA:13065"/>
        <dbReference type="ChEBI" id="CHEBI:15377"/>
        <dbReference type="ChEBI" id="CHEBI:15378"/>
        <dbReference type="ChEBI" id="CHEBI:30616"/>
        <dbReference type="ChEBI" id="CHEBI:43474"/>
        <dbReference type="ChEBI" id="CHEBI:456216"/>
        <dbReference type="EC" id="3.6.4.10"/>
    </reaction>
</comment>
<dbReference type="GO" id="GO:0005788">
    <property type="term" value="C:endoplasmic reticulum lumen"/>
    <property type="evidence" value="ECO:0007669"/>
    <property type="project" value="UniProtKB-SubCell"/>
</dbReference>
<dbReference type="InterPro" id="IPR018181">
    <property type="entry name" value="Heat_shock_70_CS"/>
</dbReference>
<evidence type="ECO:0000256" key="2">
    <source>
        <dbReference type="ARBA" id="ARBA00004319"/>
    </source>
</evidence>
<dbReference type="GO" id="GO:0006986">
    <property type="term" value="P:response to unfolded protein"/>
    <property type="evidence" value="ECO:0007669"/>
    <property type="project" value="UniProtKB-ARBA"/>
</dbReference>
<dbReference type="EC" id="3.6.4.10" evidence="4"/>
<keyword evidence="9 14" id="KW-0067">ATP-binding</keyword>
<dbReference type="Gene3D" id="1.20.1270.10">
    <property type="match status" value="1"/>
</dbReference>
<dbReference type="FunFam" id="3.30.420.40:FF:000172">
    <property type="entry name" value="Heat shock 70 kDa protein"/>
    <property type="match status" value="1"/>
</dbReference>
<dbReference type="InterPro" id="IPR029047">
    <property type="entry name" value="HSP70_peptide-bd_sf"/>
</dbReference>
<comment type="function">
    <text evidence="1">Probably plays a role in facilitating the assembly of multimeric protein complexes inside the ER. Is required for secretory polypeptide translocation. May physically associate with SEC63 protein in the endoplasmic reticulum and this interaction may be regulated by ATP hydrolysis.</text>
</comment>
<dbReference type="Proteomes" id="UP001147733">
    <property type="component" value="Unassembled WGS sequence"/>
</dbReference>
<dbReference type="EMBL" id="JAPQKT010000009">
    <property type="protein sequence ID" value="KAJ5221162.1"/>
    <property type="molecule type" value="Genomic_DNA"/>
</dbReference>
<dbReference type="SUPFAM" id="SSF53067">
    <property type="entry name" value="Actin-like ATPase domain"/>
    <property type="match status" value="2"/>
</dbReference>
<evidence type="ECO:0000256" key="15">
    <source>
        <dbReference type="SAM" id="MobiDB-lite"/>
    </source>
</evidence>
<sequence length="673" mass="73547">MARLSTSSAGASKSFTWTTVFYLLLVLIAPIALFGTSVQAENDTDVENYGSVIGIDLGTTYSCVGVMQQGKVEIIANDQGNRITPSYVAFTDEERLVGDAAKNQYAANPTRTIFDVKRLIGRKFDDKVTQKDAKSFPFKVVNKDGKPNVKVEVNKTPKVFTPEEISAMVLGKMKETAESFLGKKVTHAVVTVPAYFNDAQRQATKDAGTIAGLNILRVVNEPTAAAIAYGLDKNDDERQIIVYDLGGGTFDVSLLSIDRGVFEVLSTAGDTHLGGEDFDQRVIDHFVKLYNKKNNVDVTKDLKSMGKLKREVEKAKRTLSSQMSTRIEIESFHNGEDFSETLTRAKFEELCNDLFKKTLKPVEQVLKDAKVKKADIDDIVLVGGSTRIPKVQSLIEEFFNGKKASKGINPDEAVAFGAAVQGGVLAGDEELKDVVLMDVNPLTLGIETTGGVMTKLIPRNTVIPTRKSQIFSTAADNQPTVLIQVFEGERSMTKDNNQLGKFELTDIPPAPRGVPQIEVAFDLDANGILKVSASDKGTGKAESITITNDKGRLTQEEIERMVQEAEEFAEEDKAMKAKIEARNGLENYAFSLKNQVNDDDGLGGKIDEDDKQAILDAVKEAIDWLEDNAATASAEDFEEQKEQLSGVAYPITSKLYGSGAPPEDDEPLDHDEL</sequence>
<keyword evidence="11" id="KW-0143">Chaperone</keyword>
<evidence type="ECO:0000256" key="5">
    <source>
        <dbReference type="ARBA" id="ARBA00019933"/>
    </source>
</evidence>
<comment type="subcellular location">
    <subcellularLocation>
        <location evidence="2">Endoplasmic reticulum lumen</location>
    </subcellularLocation>
</comment>
<dbReference type="GO" id="GO:0005524">
    <property type="term" value="F:ATP binding"/>
    <property type="evidence" value="ECO:0007669"/>
    <property type="project" value="UniProtKB-KW"/>
</dbReference>
<feature type="signal peptide" evidence="16">
    <location>
        <begin position="1"/>
        <end position="40"/>
    </location>
</feature>
<dbReference type="Gene3D" id="3.30.30.30">
    <property type="match status" value="1"/>
</dbReference>
<evidence type="ECO:0000256" key="16">
    <source>
        <dbReference type="SAM" id="SignalP"/>
    </source>
</evidence>
<reference evidence="17" key="2">
    <citation type="journal article" date="2023" name="IMA Fungus">
        <title>Comparative genomic study of the Penicillium genus elucidates a diverse pangenome and 15 lateral gene transfer events.</title>
        <authorList>
            <person name="Petersen C."/>
            <person name="Sorensen T."/>
            <person name="Nielsen M.R."/>
            <person name="Sondergaard T.E."/>
            <person name="Sorensen J.L."/>
            <person name="Fitzpatrick D.A."/>
            <person name="Frisvad J.C."/>
            <person name="Nielsen K.L."/>
        </authorList>
    </citation>
    <scope>NUCLEOTIDE SEQUENCE</scope>
    <source>
        <strain evidence="17">IBT 23319</strain>
    </source>
</reference>
<proteinExistence type="inferred from homology"/>
<reference evidence="17" key="1">
    <citation type="submission" date="2022-11" db="EMBL/GenBank/DDBJ databases">
        <authorList>
            <person name="Petersen C."/>
        </authorList>
    </citation>
    <scope>NUCLEOTIDE SEQUENCE</scope>
    <source>
        <strain evidence="17">IBT 23319</strain>
    </source>
</reference>
<dbReference type="Pfam" id="PF00012">
    <property type="entry name" value="HSP70"/>
    <property type="match status" value="1"/>
</dbReference>
<dbReference type="Gene3D" id="2.60.34.10">
    <property type="entry name" value="Substrate Binding Domain Of DNAk, Chain A, domain 1"/>
    <property type="match status" value="1"/>
</dbReference>
<keyword evidence="6 16" id="KW-0732">Signal</keyword>
<keyword evidence="7 14" id="KW-0547">Nucleotide-binding</keyword>
<evidence type="ECO:0000256" key="12">
    <source>
        <dbReference type="ARBA" id="ARBA00031728"/>
    </source>
</evidence>
<name>A0A9W9TFQ3_PENCI</name>
<dbReference type="InterPro" id="IPR029048">
    <property type="entry name" value="HSP70_C_sf"/>
</dbReference>
<evidence type="ECO:0000256" key="8">
    <source>
        <dbReference type="ARBA" id="ARBA00022824"/>
    </source>
</evidence>
<dbReference type="FunFam" id="3.30.420.40:FF:000026">
    <property type="entry name" value="Heat shock protein 70"/>
    <property type="match status" value="1"/>
</dbReference>
<evidence type="ECO:0000256" key="7">
    <source>
        <dbReference type="ARBA" id="ARBA00022741"/>
    </source>
</evidence>
<dbReference type="SUPFAM" id="SSF100934">
    <property type="entry name" value="Heat shock protein 70kD (HSP70), C-terminal subdomain"/>
    <property type="match status" value="1"/>
</dbReference>
<dbReference type="InterPro" id="IPR043129">
    <property type="entry name" value="ATPase_NBD"/>
</dbReference>
<evidence type="ECO:0000256" key="11">
    <source>
        <dbReference type="ARBA" id="ARBA00023186"/>
    </source>
</evidence>
<protein>
    <recommendedName>
        <fullName evidence="5">Endoplasmic reticulum chaperone BiP</fullName>
        <ecNumber evidence="4">3.6.4.10</ecNumber>
    </recommendedName>
    <alternativeName>
        <fullName evidence="12">Immunoglobulin heavy chain-binding protein homolog</fullName>
    </alternativeName>
</protein>
<evidence type="ECO:0000313" key="17">
    <source>
        <dbReference type="EMBL" id="KAJ5221162.1"/>
    </source>
</evidence>
<evidence type="ECO:0000256" key="9">
    <source>
        <dbReference type="ARBA" id="ARBA00022840"/>
    </source>
</evidence>
<organism evidence="17 18">
    <name type="scientific">Penicillium citrinum</name>
    <dbReference type="NCBI Taxonomy" id="5077"/>
    <lineage>
        <taxon>Eukaryota</taxon>
        <taxon>Fungi</taxon>
        <taxon>Dikarya</taxon>
        <taxon>Ascomycota</taxon>
        <taxon>Pezizomycotina</taxon>
        <taxon>Eurotiomycetes</taxon>
        <taxon>Eurotiomycetidae</taxon>
        <taxon>Eurotiales</taxon>
        <taxon>Aspergillaceae</taxon>
        <taxon>Penicillium</taxon>
    </lineage>
</organism>
<keyword evidence="18" id="KW-1185">Reference proteome</keyword>
<gene>
    <name evidence="17" type="ORF">N7469_010049</name>
</gene>
<dbReference type="SUPFAM" id="SSF100920">
    <property type="entry name" value="Heat shock protein 70kD (HSP70), peptide-binding domain"/>
    <property type="match status" value="1"/>
</dbReference>
<dbReference type="Gene3D" id="3.30.420.40">
    <property type="match status" value="2"/>
</dbReference>
<dbReference type="AlphaFoldDB" id="A0A9W9TFQ3"/>
<dbReference type="CDD" id="cd10241">
    <property type="entry name" value="ASKHA_NBD_HSP70_BiP"/>
    <property type="match status" value="1"/>
</dbReference>
<keyword evidence="10" id="KW-0346">Stress response</keyword>
<evidence type="ECO:0000256" key="14">
    <source>
        <dbReference type="RuleBase" id="RU003322"/>
    </source>
</evidence>
<feature type="compositionally biased region" description="Acidic residues" evidence="15">
    <location>
        <begin position="662"/>
        <end position="673"/>
    </location>
</feature>
<dbReference type="PRINTS" id="PR00301">
    <property type="entry name" value="HEATSHOCK70"/>
</dbReference>
<dbReference type="RefSeq" id="XP_056496085.1">
    <property type="nucleotide sequence ID" value="XM_056648954.1"/>
</dbReference>